<evidence type="ECO:0000313" key="3">
    <source>
        <dbReference type="Proteomes" id="UP000243534"/>
    </source>
</evidence>
<feature type="region of interest" description="Disordered" evidence="1">
    <location>
        <begin position="112"/>
        <end position="163"/>
    </location>
</feature>
<dbReference type="Proteomes" id="UP000243534">
    <property type="component" value="Unassembled WGS sequence"/>
</dbReference>
<protein>
    <submittedName>
        <fullName evidence="2">Uncharacterized protein</fullName>
    </submittedName>
</protein>
<organism evidence="2 3">
    <name type="scientific">Candidatus Erwinia dacicola</name>
    <dbReference type="NCBI Taxonomy" id="252393"/>
    <lineage>
        <taxon>Bacteria</taxon>
        <taxon>Pseudomonadati</taxon>
        <taxon>Pseudomonadota</taxon>
        <taxon>Gammaproteobacteria</taxon>
        <taxon>Enterobacterales</taxon>
        <taxon>Erwiniaceae</taxon>
        <taxon>Erwinia</taxon>
    </lineage>
</organism>
<evidence type="ECO:0000256" key="1">
    <source>
        <dbReference type="SAM" id="MobiDB-lite"/>
    </source>
</evidence>
<gene>
    <name evidence="2" type="ORF">BBW68_15045</name>
</gene>
<name>A0A1E7YVH7_9GAMM</name>
<sequence>MQLYNQGRGRKRVETDLFKTPHLWERNRLRLRVRRKIPGVPGLPGVGRNLPTDTLGRAKVRGGIASTSRGTSVKYMGGAGSSVKAKGSGGKRQTTAKKLMSDRRLAAKILERYGGKQADQESDQQVLSDVGDGKVGPSGPHTSMKRQRSQEGESSLGKKPRVGAAPMFSEIAKLASSVELGVYDRSRGDGAISHDEWKRLLSPLFS</sequence>
<feature type="region of interest" description="Disordered" evidence="1">
    <location>
        <begin position="68"/>
        <end position="100"/>
    </location>
</feature>
<reference evidence="2 3" key="1">
    <citation type="submission" date="2016-07" db="EMBL/GenBank/DDBJ databases">
        <authorList>
            <person name="Yuval B."/>
        </authorList>
    </citation>
    <scope>NUCLEOTIDE SEQUENCE [LARGE SCALE GENOMIC DNA]</scope>
    <source>
        <strain evidence="2 3">IL</strain>
    </source>
</reference>
<proteinExistence type="predicted"/>
<dbReference type="EMBL" id="MAYS01000561">
    <property type="protein sequence ID" value="OFC59574.1"/>
    <property type="molecule type" value="Genomic_DNA"/>
</dbReference>
<accession>A0A1E7YVH7</accession>
<dbReference type="AlphaFoldDB" id="A0A1E7YVH7"/>
<evidence type="ECO:0000313" key="2">
    <source>
        <dbReference type="EMBL" id="OFC59574.1"/>
    </source>
</evidence>
<comment type="caution">
    <text evidence="2">The sequence shown here is derived from an EMBL/GenBank/DDBJ whole genome shotgun (WGS) entry which is preliminary data.</text>
</comment>